<dbReference type="Proteomes" id="UP000435112">
    <property type="component" value="Unassembled WGS sequence"/>
</dbReference>
<dbReference type="AlphaFoldDB" id="A0A6A3K3I3"/>
<dbReference type="OrthoDB" id="120337at2759"/>
<sequence length="194" mass="21832">MADEEARSLQEAVPVCDRVRCTGWMEPDKALHGSKGLYGRAVDSFPAPFRSSDRRVNMNKARDWWNKREHTAAQLAEPNQLKYSPVPYPGMTGACQRTVCWAHAAYLPGLRWTLSSAVLWHRSEPSTHRFDGARDPPEWYSPWSQVASGYLEGGCQVRVLILCFRSKDGLSRRGPADVTVVSEGVRAELTRSVR</sequence>
<dbReference type="EMBL" id="QXFU01001471">
    <property type="protein sequence ID" value="KAE9001729.1"/>
    <property type="molecule type" value="Genomic_DNA"/>
</dbReference>
<protein>
    <submittedName>
        <fullName evidence="1">Uncharacterized protein</fullName>
    </submittedName>
</protein>
<evidence type="ECO:0000313" key="1">
    <source>
        <dbReference type="EMBL" id="KAE9001729.1"/>
    </source>
</evidence>
<comment type="caution">
    <text evidence="1">The sequence shown here is derived from an EMBL/GenBank/DDBJ whole genome shotgun (WGS) entry which is preliminary data.</text>
</comment>
<name>A0A6A3K3I3_9STRA</name>
<reference evidence="1 2" key="1">
    <citation type="submission" date="2018-09" db="EMBL/GenBank/DDBJ databases">
        <title>Genomic investigation of the strawberry pathogen Phytophthora fragariae indicates pathogenicity is determined by transcriptional variation in three key races.</title>
        <authorList>
            <person name="Adams T.M."/>
            <person name="Armitage A.D."/>
            <person name="Sobczyk M.K."/>
            <person name="Bates H.J."/>
            <person name="Dunwell J.M."/>
            <person name="Nellist C.F."/>
            <person name="Harrison R.J."/>
        </authorList>
    </citation>
    <scope>NUCLEOTIDE SEQUENCE [LARGE SCALE GENOMIC DNA]</scope>
    <source>
        <strain evidence="1 2">SCRP324</strain>
    </source>
</reference>
<accession>A0A6A3K3I3</accession>
<organism evidence="1 2">
    <name type="scientific">Phytophthora rubi</name>
    <dbReference type="NCBI Taxonomy" id="129364"/>
    <lineage>
        <taxon>Eukaryota</taxon>
        <taxon>Sar</taxon>
        <taxon>Stramenopiles</taxon>
        <taxon>Oomycota</taxon>
        <taxon>Peronosporomycetes</taxon>
        <taxon>Peronosporales</taxon>
        <taxon>Peronosporaceae</taxon>
        <taxon>Phytophthora</taxon>
    </lineage>
</organism>
<gene>
    <name evidence="1" type="ORF">PR002_g17833</name>
</gene>
<proteinExistence type="predicted"/>
<evidence type="ECO:0000313" key="2">
    <source>
        <dbReference type="Proteomes" id="UP000435112"/>
    </source>
</evidence>